<evidence type="ECO:0000313" key="1">
    <source>
        <dbReference type="EMBL" id="GKV23185.1"/>
    </source>
</evidence>
<dbReference type="Proteomes" id="UP001054252">
    <property type="component" value="Unassembled WGS sequence"/>
</dbReference>
<evidence type="ECO:0000313" key="2">
    <source>
        <dbReference type="Proteomes" id="UP001054252"/>
    </source>
</evidence>
<proteinExistence type="predicted"/>
<sequence length="46" mass="5185">MRMGNILASMEAKPGYAALMIDFNISKNTVHSPEEKIVSILIFQFK</sequence>
<organism evidence="1 2">
    <name type="scientific">Rubroshorea leprosula</name>
    <dbReference type="NCBI Taxonomy" id="152421"/>
    <lineage>
        <taxon>Eukaryota</taxon>
        <taxon>Viridiplantae</taxon>
        <taxon>Streptophyta</taxon>
        <taxon>Embryophyta</taxon>
        <taxon>Tracheophyta</taxon>
        <taxon>Spermatophyta</taxon>
        <taxon>Magnoliopsida</taxon>
        <taxon>eudicotyledons</taxon>
        <taxon>Gunneridae</taxon>
        <taxon>Pentapetalae</taxon>
        <taxon>rosids</taxon>
        <taxon>malvids</taxon>
        <taxon>Malvales</taxon>
        <taxon>Dipterocarpaceae</taxon>
        <taxon>Rubroshorea</taxon>
    </lineage>
</organism>
<dbReference type="AlphaFoldDB" id="A0AAV5KF27"/>
<gene>
    <name evidence="1" type="ORF">SLEP1_g32946</name>
</gene>
<dbReference type="EMBL" id="BPVZ01000062">
    <property type="protein sequence ID" value="GKV23185.1"/>
    <property type="molecule type" value="Genomic_DNA"/>
</dbReference>
<accession>A0AAV5KF27</accession>
<comment type="caution">
    <text evidence="1">The sequence shown here is derived from an EMBL/GenBank/DDBJ whole genome shotgun (WGS) entry which is preliminary data.</text>
</comment>
<reference evidence="1 2" key="1">
    <citation type="journal article" date="2021" name="Commun. Biol.">
        <title>The genome of Shorea leprosula (Dipterocarpaceae) highlights the ecological relevance of drought in aseasonal tropical rainforests.</title>
        <authorList>
            <person name="Ng K.K.S."/>
            <person name="Kobayashi M.J."/>
            <person name="Fawcett J.A."/>
            <person name="Hatakeyama M."/>
            <person name="Paape T."/>
            <person name="Ng C.H."/>
            <person name="Ang C.C."/>
            <person name="Tnah L.H."/>
            <person name="Lee C.T."/>
            <person name="Nishiyama T."/>
            <person name="Sese J."/>
            <person name="O'Brien M.J."/>
            <person name="Copetti D."/>
            <person name="Mohd Noor M.I."/>
            <person name="Ong R.C."/>
            <person name="Putra M."/>
            <person name="Sireger I.Z."/>
            <person name="Indrioko S."/>
            <person name="Kosugi Y."/>
            <person name="Izuno A."/>
            <person name="Isagi Y."/>
            <person name="Lee S.L."/>
            <person name="Shimizu K.K."/>
        </authorList>
    </citation>
    <scope>NUCLEOTIDE SEQUENCE [LARGE SCALE GENOMIC DNA]</scope>
    <source>
        <strain evidence="1">214</strain>
    </source>
</reference>
<protein>
    <submittedName>
        <fullName evidence="1">Uncharacterized protein</fullName>
    </submittedName>
</protein>
<keyword evidence="2" id="KW-1185">Reference proteome</keyword>
<name>A0AAV5KF27_9ROSI</name>